<dbReference type="InterPro" id="IPR001765">
    <property type="entry name" value="Carbonic_anhydrase"/>
</dbReference>
<dbReference type="Proteomes" id="UP001241758">
    <property type="component" value="Unassembled WGS sequence"/>
</dbReference>
<evidence type="ECO:0000313" key="3">
    <source>
        <dbReference type="EMBL" id="MDI6098136.1"/>
    </source>
</evidence>
<organism evidence="3 4">
    <name type="scientific">Actinoplanes sandaracinus</name>
    <dbReference type="NCBI Taxonomy" id="3045177"/>
    <lineage>
        <taxon>Bacteria</taxon>
        <taxon>Bacillati</taxon>
        <taxon>Actinomycetota</taxon>
        <taxon>Actinomycetes</taxon>
        <taxon>Micromonosporales</taxon>
        <taxon>Micromonosporaceae</taxon>
        <taxon>Actinoplanes</taxon>
    </lineage>
</organism>
<accession>A0ABT6WEJ0</accession>
<evidence type="ECO:0000313" key="4">
    <source>
        <dbReference type="Proteomes" id="UP001241758"/>
    </source>
</evidence>
<dbReference type="PANTHER" id="PTHR11002">
    <property type="entry name" value="CARBONIC ANHYDRASE"/>
    <property type="match status" value="1"/>
</dbReference>
<dbReference type="Gene3D" id="3.40.1050.10">
    <property type="entry name" value="Carbonic anhydrase"/>
    <property type="match status" value="1"/>
</dbReference>
<dbReference type="EMBL" id="JASCTH010000003">
    <property type="protein sequence ID" value="MDI6098136.1"/>
    <property type="molecule type" value="Genomic_DNA"/>
</dbReference>
<comment type="similarity">
    <text evidence="1">Belongs to the beta-class carbonic anhydrase family.</text>
</comment>
<sequence>MTAAHDAQVSTPTAALSELIAGNKRFVYGRPRYGHDVAHAAATANGQKPHSLVFGCIDSRVPLEAIFDQTFGSICVARSGAHVLDRSLIGSINFAVAELGVSLVLVVGHKRCGAVHATVEAVRAGATPGADVGYVGYLVDELAPAVHEAGLDGEDAAERAVRVHVGRTVERLRDVPGLAEGIAAGKIDVAGAVYDLDSGWVEFLPGSGPR</sequence>
<keyword evidence="4" id="KW-1185">Reference proteome</keyword>
<gene>
    <name evidence="3" type="ORF">QLQ12_05910</name>
</gene>
<dbReference type="Pfam" id="PF00484">
    <property type="entry name" value="Pro_CA"/>
    <property type="match status" value="1"/>
</dbReference>
<proteinExistence type="inferred from homology"/>
<dbReference type="RefSeq" id="WP_282757636.1">
    <property type="nucleotide sequence ID" value="NZ_JASCTH010000003.1"/>
</dbReference>
<dbReference type="PANTHER" id="PTHR11002:SF79">
    <property type="entry name" value="CARBONIC ANHYDRASE 2"/>
    <property type="match status" value="1"/>
</dbReference>
<protein>
    <submittedName>
        <fullName evidence="3">Carbonic anhydrase</fullName>
    </submittedName>
</protein>
<reference evidence="3 4" key="1">
    <citation type="submission" date="2023-05" db="EMBL/GenBank/DDBJ databases">
        <title>Actinoplanes sp. NEAU-A12 genome sequencing.</title>
        <authorList>
            <person name="Wang Z.-S."/>
        </authorList>
    </citation>
    <scope>NUCLEOTIDE SEQUENCE [LARGE SCALE GENOMIC DNA]</scope>
    <source>
        <strain evidence="3 4">NEAU-A12</strain>
    </source>
</reference>
<comment type="caution">
    <text evidence="3">The sequence shown here is derived from an EMBL/GenBank/DDBJ whole genome shotgun (WGS) entry which is preliminary data.</text>
</comment>
<dbReference type="SUPFAM" id="SSF53056">
    <property type="entry name" value="beta-carbonic anhydrase, cab"/>
    <property type="match status" value="1"/>
</dbReference>
<evidence type="ECO:0000256" key="2">
    <source>
        <dbReference type="ARBA" id="ARBA00024993"/>
    </source>
</evidence>
<dbReference type="SMART" id="SM00947">
    <property type="entry name" value="Pro_CA"/>
    <property type="match status" value="1"/>
</dbReference>
<name>A0ABT6WEJ0_9ACTN</name>
<comment type="function">
    <text evidence="2">Catalyzes the reversible hydration of carbon dioxide to form bicarbonate.</text>
</comment>
<evidence type="ECO:0000256" key="1">
    <source>
        <dbReference type="ARBA" id="ARBA00006217"/>
    </source>
</evidence>
<dbReference type="InterPro" id="IPR036874">
    <property type="entry name" value="Carbonic_anhydrase_sf"/>
</dbReference>